<dbReference type="OrthoDB" id="9607954at2759"/>
<organism evidence="2">
    <name type="scientific">Castor canadensis</name>
    <name type="common">American beaver</name>
    <dbReference type="NCBI Taxonomy" id="51338"/>
    <lineage>
        <taxon>Eukaryota</taxon>
        <taxon>Metazoa</taxon>
        <taxon>Chordata</taxon>
        <taxon>Craniata</taxon>
        <taxon>Vertebrata</taxon>
        <taxon>Euteleostomi</taxon>
        <taxon>Mammalia</taxon>
        <taxon>Eutheria</taxon>
        <taxon>Euarchontoglires</taxon>
        <taxon>Glires</taxon>
        <taxon>Rodentia</taxon>
        <taxon>Castorimorpha</taxon>
        <taxon>Castoridae</taxon>
        <taxon>Castor</taxon>
    </lineage>
</organism>
<accession>A0A8B7TZZ2</accession>
<feature type="non-terminal residue" evidence="2">
    <location>
        <position position="1"/>
    </location>
</feature>
<evidence type="ECO:0000256" key="1">
    <source>
        <dbReference type="SAM" id="MobiDB-lite"/>
    </source>
</evidence>
<reference evidence="2" key="1">
    <citation type="submission" date="2025-08" db="UniProtKB">
        <authorList>
            <consortium name="RefSeq"/>
        </authorList>
    </citation>
    <scope>IDENTIFICATION</scope>
    <source>
        <tissue evidence="2">Leukocyte</tissue>
    </source>
</reference>
<sequence>SSGCLAPSKNYISDPTRARGWRGEREFGERMDASQLPHGEVATRGHAISVLFGFCVSFICDTYIALTWNCSPGARASSDEPPTRIQQNRRQGHAKEDSSQVPEA</sequence>
<evidence type="ECO:0000313" key="2">
    <source>
        <dbReference type="RefSeq" id="XP_020010960.1"/>
    </source>
</evidence>
<dbReference type="CTD" id="79024"/>
<name>A0A8B7TZZ2_CASCN</name>
<dbReference type="RefSeq" id="XP_020010960.1">
    <property type="nucleotide sequence ID" value="XM_020155371.1"/>
</dbReference>
<feature type="region of interest" description="Disordered" evidence="1">
    <location>
        <begin position="74"/>
        <end position="104"/>
    </location>
</feature>
<proteinExistence type="predicted"/>
<dbReference type="KEGG" id="ccan:109680571"/>
<dbReference type="AlphaFoldDB" id="A0A8B7TZZ2"/>
<protein>
    <submittedName>
        <fullName evidence="2">LOW QUALITY PROTEIN: small integral membrane protein 2</fullName>
    </submittedName>
</protein>
<feature type="non-terminal residue" evidence="2">
    <location>
        <position position="104"/>
    </location>
</feature>
<gene>
    <name evidence="2" type="primary">Smim2</name>
</gene>